<feature type="binding site" evidence="10">
    <location>
        <position position="491"/>
    </location>
    <ligand>
        <name>L-glutamate</name>
        <dbReference type="ChEBI" id="CHEBI:29985"/>
    </ligand>
</feature>
<dbReference type="Proteomes" id="UP000325614">
    <property type="component" value="Chromosome"/>
</dbReference>
<feature type="active site" description="Nucleophile" evidence="9">
    <location>
        <position position="403"/>
    </location>
</feature>
<dbReference type="PRINTS" id="PR01210">
    <property type="entry name" value="GGTRANSPTASE"/>
</dbReference>
<evidence type="ECO:0000256" key="2">
    <source>
        <dbReference type="ARBA" id="ARBA00001089"/>
    </source>
</evidence>
<feature type="binding site" evidence="10">
    <location>
        <position position="116"/>
    </location>
    <ligand>
        <name>L-glutamate</name>
        <dbReference type="ChEBI" id="CHEBI:29985"/>
    </ligand>
</feature>
<proteinExistence type="inferred from homology"/>
<evidence type="ECO:0000256" key="11">
    <source>
        <dbReference type="RuleBase" id="RU368036"/>
    </source>
</evidence>
<dbReference type="PANTHER" id="PTHR43199">
    <property type="entry name" value="GLUTATHIONE HYDROLASE"/>
    <property type="match status" value="1"/>
</dbReference>
<dbReference type="InterPro" id="IPR055262">
    <property type="entry name" value="GGT_CS"/>
</dbReference>
<evidence type="ECO:0000256" key="10">
    <source>
        <dbReference type="PIRSR" id="PIRSR600101-2"/>
    </source>
</evidence>
<evidence type="ECO:0000256" key="3">
    <source>
        <dbReference type="ARBA" id="ARBA00009381"/>
    </source>
</evidence>
<comment type="catalytic activity">
    <reaction evidence="2 11">
        <text>glutathione + H2O = L-cysteinylglycine + L-glutamate</text>
        <dbReference type="Rhea" id="RHEA:28807"/>
        <dbReference type="ChEBI" id="CHEBI:15377"/>
        <dbReference type="ChEBI" id="CHEBI:29985"/>
        <dbReference type="ChEBI" id="CHEBI:57925"/>
        <dbReference type="ChEBI" id="CHEBI:61694"/>
        <dbReference type="EC" id="3.4.19.13"/>
    </reaction>
</comment>
<keyword evidence="4 11" id="KW-0808">Transferase</keyword>
<accession>A0A5P9JSW4</accession>
<dbReference type="GO" id="GO:0103068">
    <property type="term" value="F:leukotriene C4 gamma-glutamyl transferase activity"/>
    <property type="evidence" value="ECO:0007669"/>
    <property type="project" value="UniProtKB-EC"/>
</dbReference>
<evidence type="ECO:0000256" key="6">
    <source>
        <dbReference type="ARBA" id="ARBA00023145"/>
    </source>
</evidence>
<dbReference type="PROSITE" id="PS00462">
    <property type="entry name" value="G_GLU_TRANSPEPTIDASE"/>
    <property type="match status" value="1"/>
</dbReference>
<dbReference type="EC" id="2.3.2.2" evidence="11"/>
<dbReference type="PANTHER" id="PTHR43199:SF1">
    <property type="entry name" value="GLUTATHIONE HYDROLASE PROENZYME"/>
    <property type="match status" value="1"/>
</dbReference>
<feature type="binding site" evidence="10">
    <location>
        <begin position="468"/>
        <end position="469"/>
    </location>
    <ligand>
        <name>L-glutamate</name>
        <dbReference type="ChEBI" id="CHEBI:29985"/>
    </ligand>
</feature>
<name>A0A5P9JSW4_9HYPH</name>
<evidence type="ECO:0000256" key="5">
    <source>
        <dbReference type="ARBA" id="ARBA00022801"/>
    </source>
</evidence>
<evidence type="ECO:0000256" key="4">
    <source>
        <dbReference type="ARBA" id="ARBA00022679"/>
    </source>
</evidence>
<evidence type="ECO:0000256" key="1">
    <source>
        <dbReference type="ARBA" id="ARBA00001049"/>
    </source>
</evidence>
<reference evidence="13 14" key="1">
    <citation type="submission" date="2019-10" db="EMBL/GenBank/DDBJ databases">
        <title>Isolation, Identification of Microvirga thermotolerans HR1, a novel thermophilic bacterium and Comparative Genomics of the genus Microvirga.</title>
        <authorList>
            <person name="Li J."/>
            <person name="Zhang W."/>
            <person name="Lin M."/>
            <person name="Wang J."/>
        </authorList>
    </citation>
    <scope>NUCLEOTIDE SEQUENCE [LARGE SCALE GENOMIC DNA]</scope>
    <source>
        <strain evidence="13 14">HR1</strain>
    </source>
</reference>
<dbReference type="InterPro" id="IPR043138">
    <property type="entry name" value="GGT_lsub"/>
</dbReference>
<comment type="pathway">
    <text evidence="11">Sulfur metabolism; glutathione metabolism.</text>
</comment>
<sequence length="585" mass="61631">MTVRASWWLSLAGLGLMTLAPLAPPVLAQPVAPSPEAPTGRIAKGTAAATKDMVAAANPLAAQAGREILAAGGSAVDAAVAVQLVLNLVEPQSSGIGGGAFMVFWDGKSLTTLDGRETAPAAAKPERFLGPDGKPMKFYDAVVGGRSVGVPGTLRLLEEAHRRWGKLPWKQVIEPAVRLAEEGFAISPRLNGLLSQEKYLANDPVARAYFFEADGKPKAVGTVLKNPAFAKTLRAVAEKGADAFYTGEIAEDIVATVTGHPTNPGDITLDDLKAYRVVEREPVCGTYRAYRVCGMGPPSSGGIAVQQILGILETRDMAALKPGPEAVHWLSEAGRLAFADRALYVADPAFVNVPVKGLVDPGYLRSRAALIDPGKSMGKAKPGEPPFQKTFLFAPSEGIEFGTSHMSIVDRDGNAVSMTTTIEDGFGSRLMTRSGFLLNNELTDFSFTPVEDGKPVANRVEAGKRPRSSMAPTIVFDRDNRLYAVVGSPGGSLIINYVAKTLVGLLDWKLDPQTAADLPNVGSRNGPTELEAGTEAEAWKAGLEAKGHEVKLIDQNSGIHAILVTPKGLDGGADSRREGVAIGND</sequence>
<keyword evidence="5 11" id="KW-0378">Hydrolase</keyword>
<keyword evidence="12" id="KW-0732">Signal</keyword>
<dbReference type="Gene3D" id="3.60.20.40">
    <property type="match status" value="1"/>
</dbReference>
<dbReference type="Pfam" id="PF01019">
    <property type="entry name" value="G_glu_transpept"/>
    <property type="match status" value="1"/>
</dbReference>
<dbReference type="GO" id="GO:0006751">
    <property type="term" value="P:glutathione catabolic process"/>
    <property type="evidence" value="ECO:0007669"/>
    <property type="project" value="UniProtKB-UniRule"/>
</dbReference>
<comment type="subunit">
    <text evidence="11">This enzyme consists of two polypeptide chains, which are synthesized in precursor form from a single polypeptide.</text>
</comment>
<dbReference type="GO" id="GO:0036374">
    <property type="term" value="F:glutathione hydrolase activity"/>
    <property type="evidence" value="ECO:0007669"/>
    <property type="project" value="UniProtKB-UniRule"/>
</dbReference>
<comment type="PTM">
    <text evidence="11">Cleaved by autocatalysis into a large and a small subunit.</text>
</comment>
<dbReference type="SUPFAM" id="SSF56235">
    <property type="entry name" value="N-terminal nucleophile aminohydrolases (Ntn hydrolases)"/>
    <property type="match status" value="1"/>
</dbReference>
<comment type="catalytic activity">
    <reaction evidence="8 11">
        <text>an N-terminal (5-L-glutamyl)-[peptide] + an alpha-amino acid = 5-L-glutamyl amino acid + an N-terminal L-alpha-aminoacyl-[peptide]</text>
        <dbReference type="Rhea" id="RHEA:23904"/>
        <dbReference type="Rhea" id="RHEA-COMP:9780"/>
        <dbReference type="Rhea" id="RHEA-COMP:9795"/>
        <dbReference type="ChEBI" id="CHEBI:77644"/>
        <dbReference type="ChEBI" id="CHEBI:78597"/>
        <dbReference type="ChEBI" id="CHEBI:78599"/>
        <dbReference type="ChEBI" id="CHEBI:78608"/>
        <dbReference type="EC" id="2.3.2.2"/>
    </reaction>
</comment>
<evidence type="ECO:0000313" key="14">
    <source>
        <dbReference type="Proteomes" id="UP000325614"/>
    </source>
</evidence>
<evidence type="ECO:0000256" key="8">
    <source>
        <dbReference type="ARBA" id="ARBA00047417"/>
    </source>
</evidence>
<comment type="catalytic activity">
    <reaction evidence="1 11">
        <text>an S-substituted glutathione + H2O = an S-substituted L-cysteinylglycine + L-glutamate</text>
        <dbReference type="Rhea" id="RHEA:59468"/>
        <dbReference type="ChEBI" id="CHEBI:15377"/>
        <dbReference type="ChEBI" id="CHEBI:29985"/>
        <dbReference type="ChEBI" id="CHEBI:90779"/>
        <dbReference type="ChEBI" id="CHEBI:143103"/>
        <dbReference type="EC" id="3.4.19.13"/>
    </reaction>
</comment>
<keyword evidence="11" id="KW-0317">Glutathione biosynthesis</keyword>
<protein>
    <recommendedName>
        <fullName evidence="11">Glutathione hydrolase proenzyme</fullName>
        <ecNumber evidence="11">2.3.2.2</ecNumber>
        <ecNumber evidence="11">3.4.19.13</ecNumber>
    </recommendedName>
    <component>
        <recommendedName>
            <fullName evidence="11">Glutathione hydrolase large chain</fullName>
        </recommendedName>
    </component>
    <component>
        <recommendedName>
            <fullName evidence="11">Glutathione hydrolase small chain</fullName>
        </recommendedName>
    </component>
</protein>
<comment type="similarity">
    <text evidence="3 11">Belongs to the gamma-glutamyltransferase family.</text>
</comment>
<evidence type="ECO:0000256" key="7">
    <source>
        <dbReference type="ARBA" id="ARBA00023315"/>
    </source>
</evidence>
<dbReference type="RefSeq" id="WP_152585148.1">
    <property type="nucleotide sequence ID" value="NZ_CP045423.1"/>
</dbReference>
<evidence type="ECO:0000313" key="13">
    <source>
        <dbReference type="EMBL" id="QFU15503.1"/>
    </source>
</evidence>
<evidence type="ECO:0000256" key="9">
    <source>
        <dbReference type="PIRSR" id="PIRSR600101-1"/>
    </source>
</evidence>
<dbReference type="InterPro" id="IPR043137">
    <property type="entry name" value="GGT_ssub_C"/>
</dbReference>
<dbReference type="EMBL" id="CP045423">
    <property type="protein sequence ID" value="QFU15503.1"/>
    <property type="molecule type" value="Genomic_DNA"/>
</dbReference>
<keyword evidence="7 11" id="KW-0012">Acyltransferase</keyword>
<keyword evidence="14" id="KW-1185">Reference proteome</keyword>
<organism evidence="13 14">
    <name type="scientific">Microvirga thermotolerans</name>
    <dbReference type="NCBI Taxonomy" id="2651334"/>
    <lineage>
        <taxon>Bacteria</taxon>
        <taxon>Pseudomonadati</taxon>
        <taxon>Pseudomonadota</taxon>
        <taxon>Alphaproteobacteria</taxon>
        <taxon>Hyphomicrobiales</taxon>
        <taxon>Methylobacteriaceae</taxon>
        <taxon>Microvirga</taxon>
    </lineage>
</organism>
<feature type="binding site" evidence="10">
    <location>
        <position position="444"/>
    </location>
    <ligand>
        <name>L-glutamate</name>
        <dbReference type="ChEBI" id="CHEBI:29985"/>
    </ligand>
</feature>
<dbReference type="InterPro" id="IPR029055">
    <property type="entry name" value="Ntn_hydrolases_N"/>
</dbReference>
<dbReference type="InterPro" id="IPR000101">
    <property type="entry name" value="GGT_peptidase"/>
</dbReference>
<dbReference type="NCBIfam" id="TIGR00066">
    <property type="entry name" value="g_glut_trans"/>
    <property type="match status" value="1"/>
</dbReference>
<dbReference type="UniPathway" id="UPA00204"/>
<feature type="chain" id="PRO_5025012741" description="Glutathione hydrolase proenzyme" evidence="12">
    <location>
        <begin position="29"/>
        <end position="585"/>
    </location>
</feature>
<dbReference type="GO" id="GO:0006750">
    <property type="term" value="P:glutathione biosynthetic process"/>
    <property type="evidence" value="ECO:0007669"/>
    <property type="project" value="UniProtKB-KW"/>
</dbReference>
<dbReference type="Gene3D" id="1.10.246.130">
    <property type="match status" value="1"/>
</dbReference>
<feature type="signal peptide" evidence="12">
    <location>
        <begin position="1"/>
        <end position="28"/>
    </location>
</feature>
<evidence type="ECO:0000256" key="12">
    <source>
        <dbReference type="SAM" id="SignalP"/>
    </source>
</evidence>
<dbReference type="InterPro" id="IPR051792">
    <property type="entry name" value="GGT_bact"/>
</dbReference>
<dbReference type="AlphaFoldDB" id="A0A5P9JSW4"/>
<keyword evidence="6 11" id="KW-0865">Zymogen</keyword>
<dbReference type="EC" id="3.4.19.13" evidence="11"/>
<gene>
    <name evidence="13" type="primary">ggt</name>
    <name evidence="13" type="ORF">GDR74_04310</name>
</gene>
<dbReference type="KEGG" id="mico:GDR74_04310"/>